<dbReference type="Proteomes" id="UP000245959">
    <property type="component" value="Unassembled WGS sequence"/>
</dbReference>
<organism evidence="1 2">
    <name type="scientific">Victivallis vadensis</name>
    <dbReference type="NCBI Taxonomy" id="172901"/>
    <lineage>
        <taxon>Bacteria</taxon>
        <taxon>Pseudomonadati</taxon>
        <taxon>Lentisphaerota</taxon>
        <taxon>Lentisphaeria</taxon>
        <taxon>Victivallales</taxon>
        <taxon>Victivallaceae</taxon>
        <taxon>Victivallis</taxon>
    </lineage>
</organism>
<dbReference type="InterPro" id="IPR038071">
    <property type="entry name" value="UROD/MetE-like_sf"/>
</dbReference>
<evidence type="ECO:0000313" key="2">
    <source>
        <dbReference type="Proteomes" id="UP000245959"/>
    </source>
</evidence>
<name>A0A2U1AJV8_9BACT</name>
<dbReference type="RefSeq" id="WP_116885443.1">
    <property type="nucleotide sequence ID" value="NZ_CABMMC010000048.1"/>
</dbReference>
<dbReference type="AlphaFoldDB" id="A0A2U1AJV8"/>
<reference evidence="1 2" key="1">
    <citation type="submission" date="2018-04" db="EMBL/GenBank/DDBJ databases">
        <title>Genomic Encyclopedia of Type Strains, Phase IV (KMG-IV): sequencing the most valuable type-strain genomes for metagenomic binning, comparative biology and taxonomic classification.</title>
        <authorList>
            <person name="Goeker M."/>
        </authorList>
    </citation>
    <scope>NUCLEOTIDE SEQUENCE [LARGE SCALE GENOMIC DNA]</scope>
    <source>
        <strain evidence="1 2">DSM 14823</strain>
    </source>
</reference>
<accession>A0A2U1AJV8</accession>
<dbReference type="SUPFAM" id="SSF51726">
    <property type="entry name" value="UROD/MetE-like"/>
    <property type="match status" value="1"/>
</dbReference>
<gene>
    <name evidence="1" type="ORF">C8D82_13335</name>
</gene>
<dbReference type="Gene3D" id="3.20.20.210">
    <property type="match status" value="1"/>
</dbReference>
<comment type="caution">
    <text evidence="1">The sequence shown here is derived from an EMBL/GenBank/DDBJ whole genome shotgun (WGS) entry which is preliminary data.</text>
</comment>
<keyword evidence="2" id="KW-1185">Reference proteome</keyword>
<protein>
    <recommendedName>
        <fullName evidence="3">Uroporphyrinogen decarboxylase</fullName>
    </recommendedName>
</protein>
<evidence type="ECO:0000313" key="1">
    <source>
        <dbReference type="EMBL" id="PVY36709.1"/>
    </source>
</evidence>
<proteinExistence type="predicted"/>
<sequence length="350" mass="40027">MLEQYLEDLENRLDAAVEEELEAEWRLFLDGCCPGPYFRPRRRQPAPARIEWPKIRINPALKDLELMLLRELAAVSANVAEGNGQILNIRCNYGTTILPSLFGVGIFYMDDEHDTLPASHALPGGADGIRALVEAGVPDFNRGWGPRVFETAAYYREKLKPYPKLSEYIRLYHPDLQGPLDLAEMIWGSGIFMEFYDNPELVKSFLALLTETYRRFMRRWNELAPPLNDRFPAHWGWGHRGKIVLRDDSAMNLSPEMYREFALPFDRQLLEEFGGGVVHFCGRGDHYIDLLAEVPQLTGIQLSQPEYNDMEKVFQHTVDRGIPLLALSVERGVEPALAAGRELHGRVHCY</sequence>
<dbReference type="OrthoDB" id="2082033at2"/>
<evidence type="ECO:0008006" key="3">
    <source>
        <dbReference type="Google" id="ProtNLM"/>
    </source>
</evidence>
<dbReference type="GeneID" id="78296718"/>
<dbReference type="EMBL" id="QEKH01000033">
    <property type="protein sequence ID" value="PVY36709.1"/>
    <property type="molecule type" value="Genomic_DNA"/>
</dbReference>